<keyword evidence="2" id="KW-1185">Reference proteome</keyword>
<dbReference type="Proteomes" id="UP001165186">
    <property type="component" value="Unassembled WGS sequence"/>
</dbReference>
<evidence type="ECO:0000313" key="2">
    <source>
        <dbReference type="Proteomes" id="UP001165186"/>
    </source>
</evidence>
<proteinExistence type="predicted"/>
<accession>A0ACB5SFS3</accession>
<reference evidence="1" key="1">
    <citation type="submission" date="2024-09" db="EMBL/GenBank/DDBJ databases">
        <title>Draft Genome Sequences of Neofusicoccum parvum.</title>
        <authorList>
            <person name="Ashida A."/>
            <person name="Camagna M."/>
            <person name="Tanaka A."/>
            <person name="Takemoto D."/>
        </authorList>
    </citation>
    <scope>NUCLEOTIDE SEQUENCE</scope>
    <source>
        <strain evidence="1">PPO83</strain>
    </source>
</reference>
<name>A0ACB5SFS3_9PEZI</name>
<evidence type="ECO:0000313" key="1">
    <source>
        <dbReference type="EMBL" id="GME38781.1"/>
    </source>
</evidence>
<comment type="caution">
    <text evidence="1">The sequence shown here is derived from an EMBL/GenBank/DDBJ whole genome shotgun (WGS) entry which is preliminary data.</text>
</comment>
<dbReference type="EMBL" id="BSXG01000085">
    <property type="protein sequence ID" value="GME38781.1"/>
    <property type="molecule type" value="Genomic_DNA"/>
</dbReference>
<organism evidence="1 2">
    <name type="scientific">Neofusicoccum parvum</name>
    <dbReference type="NCBI Taxonomy" id="310453"/>
    <lineage>
        <taxon>Eukaryota</taxon>
        <taxon>Fungi</taxon>
        <taxon>Dikarya</taxon>
        <taxon>Ascomycota</taxon>
        <taxon>Pezizomycotina</taxon>
        <taxon>Dothideomycetes</taxon>
        <taxon>Dothideomycetes incertae sedis</taxon>
        <taxon>Botryosphaeriales</taxon>
        <taxon>Botryosphaeriaceae</taxon>
        <taxon>Neofusicoccum</taxon>
    </lineage>
</organism>
<sequence length="872" mass="96152">MDPEYASGQPSYNEQFPPGTTRIEDSVGDAVYLRPSPTSDPNDPLNWSKGRKAMQMALLSFYTIFVFATLTVGVPLWADINMELGVSFDNLTNGFATNLAALSIGCWMFVPVALRYGRRPVYILTALILFGVSCWTASMKSTGEYFVTQFLSGIAGAVNETLYQVTVSDLFFIHQRGSMNGIYLVCVTVGVRNYLAPVAAGYVGVSQGWRWAYWWTAIFTGAISLLMAFFLEETRYIPLIEGVAVRNEDTVELSETLGDMKPDAKIDPVSMDKNTLEKTETAKTQRRRLVPIDHSIPMNSYWKRHRLISAKTDHSHNILRHYWQPFVVLFTFPAIAFTAFQYGIAISCLSILATTQSLLYVQPPYLFSSVGVGNMNLPPAIGSILGAFFGGFLVDKCILFFAKRKGGIYDPEMRLYLYFIPGLMIPFGILLYGLTIAKGMPWISNAMGAAFIGFGVGGVGDITLTYAQDSYMDIVGDAFVAVAMIRNLLAMALVFALPPWLKNMGTYDMFTLLGCLTLTLSLTAQRNMPPDSVLPPDSLVLVTGANGFIGSHVANQLLAAGLRVRGTVRDVTKHAWLQRLFDGAHGPGRFSLAAVPDMAADGAFAGAVRGCAAVAHVASVMGDDSPDPHDVVPVVVQGALEALRAAAQEESVRRFVYTSSSTAAYTPKPDQGIDVDEGTWNDEVVAEAWAPPPYEPLRTIKVYGASKTEAERAVWRWVQEEKPRFTVNAVLPNVNFGRSLDPENQGHPTTSAWAVALATGVLLERAWHTVKPQYYVNVEDTALLHVAALTRPDLENRRIFAFAGEFNWNTLLRVLRKLYPERTFVEERDGLGHDLSRIHGAARAEEILKEMGRPGWKSLEESLKENLEDLGW</sequence>
<gene>
    <name evidence="1" type="primary">g2640</name>
    <name evidence="1" type="ORF">NpPPO83_00002640</name>
</gene>
<protein>
    <submittedName>
        <fullName evidence="1">MFS transporter</fullName>
    </submittedName>
</protein>